<evidence type="ECO:0000313" key="2">
    <source>
        <dbReference type="Proteomes" id="UP000198852"/>
    </source>
</evidence>
<organism evidence="1 2">
    <name type="scientific">Saccharopolyspora flava</name>
    <dbReference type="NCBI Taxonomy" id="95161"/>
    <lineage>
        <taxon>Bacteria</taxon>
        <taxon>Bacillati</taxon>
        <taxon>Actinomycetota</taxon>
        <taxon>Actinomycetes</taxon>
        <taxon>Pseudonocardiales</taxon>
        <taxon>Pseudonocardiaceae</taxon>
        <taxon>Saccharopolyspora</taxon>
    </lineage>
</organism>
<dbReference type="AlphaFoldDB" id="A0A1I6SZ54"/>
<evidence type="ECO:0000313" key="1">
    <source>
        <dbReference type="EMBL" id="SFS82077.1"/>
    </source>
</evidence>
<protein>
    <submittedName>
        <fullName evidence="1">Uncharacterized protein</fullName>
    </submittedName>
</protein>
<sequence length="54" mass="6378">MRRGRRGHPCDIPLQIGLWRCPECRQQWEIHGIEGNPRIRKVSRVGWFLAKLLG</sequence>
<proteinExistence type="predicted"/>
<dbReference type="STRING" id="95161.SAMN05660874_03558"/>
<reference evidence="2" key="1">
    <citation type="submission" date="2016-10" db="EMBL/GenBank/DDBJ databases">
        <authorList>
            <person name="Varghese N."/>
            <person name="Submissions S."/>
        </authorList>
    </citation>
    <scope>NUCLEOTIDE SEQUENCE [LARGE SCALE GENOMIC DNA]</scope>
    <source>
        <strain evidence="2">DSM 44771</strain>
    </source>
</reference>
<dbReference type="EMBL" id="FOZX01000005">
    <property type="protein sequence ID" value="SFS82077.1"/>
    <property type="molecule type" value="Genomic_DNA"/>
</dbReference>
<name>A0A1I6SZ54_9PSEU</name>
<accession>A0A1I6SZ54</accession>
<dbReference type="RefSeq" id="WP_175548142.1">
    <property type="nucleotide sequence ID" value="NZ_FOZX01000005.1"/>
</dbReference>
<dbReference type="Proteomes" id="UP000198852">
    <property type="component" value="Unassembled WGS sequence"/>
</dbReference>
<gene>
    <name evidence="1" type="ORF">SAMN05660874_03558</name>
</gene>
<keyword evidence="2" id="KW-1185">Reference proteome</keyword>